<dbReference type="EnsemblPlants" id="KEH20000">
    <property type="protein sequence ID" value="KEH20000"/>
    <property type="gene ID" value="MTR_8g064450"/>
</dbReference>
<dbReference type="EMBL" id="CM001224">
    <property type="protein sequence ID" value="KEH20000.1"/>
    <property type="molecule type" value="Genomic_DNA"/>
</dbReference>
<evidence type="ECO:0000313" key="2">
    <source>
        <dbReference type="EnsemblPlants" id="KEH20000"/>
    </source>
</evidence>
<proteinExistence type="predicted"/>
<accession>A0A072U2I2</accession>
<reference evidence="2" key="3">
    <citation type="submission" date="2015-04" db="UniProtKB">
        <authorList>
            <consortium name="EnsemblPlants"/>
        </authorList>
    </citation>
    <scope>IDENTIFICATION</scope>
    <source>
        <strain evidence="2">cv. Jemalong A17</strain>
    </source>
</reference>
<evidence type="ECO:0000313" key="3">
    <source>
        <dbReference type="Proteomes" id="UP000002051"/>
    </source>
</evidence>
<reference evidence="1 3" key="2">
    <citation type="journal article" date="2014" name="BMC Genomics">
        <title>An improved genome release (version Mt4.0) for the model legume Medicago truncatula.</title>
        <authorList>
            <person name="Tang H."/>
            <person name="Krishnakumar V."/>
            <person name="Bidwell S."/>
            <person name="Rosen B."/>
            <person name="Chan A."/>
            <person name="Zhou S."/>
            <person name="Gentzbittel L."/>
            <person name="Childs K.L."/>
            <person name="Yandell M."/>
            <person name="Gundlach H."/>
            <person name="Mayer K.F."/>
            <person name="Schwartz D.C."/>
            <person name="Town C.D."/>
        </authorList>
    </citation>
    <scope>GENOME REANNOTATION</scope>
    <source>
        <strain evidence="1">A17</strain>
        <strain evidence="2 3">cv. Jemalong A17</strain>
    </source>
</reference>
<organism evidence="1 3">
    <name type="scientific">Medicago truncatula</name>
    <name type="common">Barrel medic</name>
    <name type="synonym">Medicago tribuloides</name>
    <dbReference type="NCBI Taxonomy" id="3880"/>
    <lineage>
        <taxon>Eukaryota</taxon>
        <taxon>Viridiplantae</taxon>
        <taxon>Streptophyta</taxon>
        <taxon>Embryophyta</taxon>
        <taxon>Tracheophyta</taxon>
        <taxon>Spermatophyta</taxon>
        <taxon>Magnoliopsida</taxon>
        <taxon>eudicotyledons</taxon>
        <taxon>Gunneridae</taxon>
        <taxon>Pentapetalae</taxon>
        <taxon>rosids</taxon>
        <taxon>fabids</taxon>
        <taxon>Fabales</taxon>
        <taxon>Fabaceae</taxon>
        <taxon>Papilionoideae</taxon>
        <taxon>50 kb inversion clade</taxon>
        <taxon>NPAAA clade</taxon>
        <taxon>Hologalegina</taxon>
        <taxon>IRL clade</taxon>
        <taxon>Trifolieae</taxon>
        <taxon>Medicago</taxon>
    </lineage>
</organism>
<name>A0A072U2I2_MEDTR</name>
<dbReference type="Proteomes" id="UP000002051">
    <property type="component" value="Chromosome 8"/>
</dbReference>
<protein>
    <submittedName>
        <fullName evidence="1 2">Uncharacterized protein</fullName>
    </submittedName>
</protein>
<gene>
    <name evidence="1" type="ordered locus">MTR_8g064450</name>
</gene>
<dbReference type="HOGENOM" id="CLU_2149578_0_0_1"/>
<dbReference type="AlphaFoldDB" id="A0A072U2I2"/>
<evidence type="ECO:0000313" key="1">
    <source>
        <dbReference type="EMBL" id="KEH20000.1"/>
    </source>
</evidence>
<sequence length="112" mass="12782">MEATQKENYATEREKLLEMVVEDSLEGKVDYEFDTADTAGSKLHPQAVEMVVEDLVEEAVEEPPQGQIVLDIDLNLLADIGFDLNKFADDENLTPKEEEARDCLKIYLPRFY</sequence>
<keyword evidence="3" id="KW-1185">Reference proteome</keyword>
<reference evidence="1 3" key="1">
    <citation type="journal article" date="2011" name="Nature">
        <title>The Medicago genome provides insight into the evolution of rhizobial symbioses.</title>
        <authorList>
            <person name="Young N.D."/>
            <person name="Debelle F."/>
            <person name="Oldroyd G.E."/>
            <person name="Geurts R."/>
            <person name="Cannon S.B."/>
            <person name="Udvardi M.K."/>
            <person name="Benedito V.A."/>
            <person name="Mayer K.F."/>
            <person name="Gouzy J."/>
            <person name="Schoof H."/>
            <person name="Van de Peer Y."/>
            <person name="Proost S."/>
            <person name="Cook D.R."/>
            <person name="Meyers B.C."/>
            <person name="Spannagl M."/>
            <person name="Cheung F."/>
            <person name="De Mita S."/>
            <person name="Krishnakumar V."/>
            <person name="Gundlach H."/>
            <person name="Zhou S."/>
            <person name="Mudge J."/>
            <person name="Bharti A.K."/>
            <person name="Murray J.D."/>
            <person name="Naoumkina M.A."/>
            <person name="Rosen B."/>
            <person name="Silverstein K.A."/>
            <person name="Tang H."/>
            <person name="Rombauts S."/>
            <person name="Zhao P.X."/>
            <person name="Zhou P."/>
            <person name="Barbe V."/>
            <person name="Bardou P."/>
            <person name="Bechner M."/>
            <person name="Bellec A."/>
            <person name="Berger A."/>
            <person name="Berges H."/>
            <person name="Bidwell S."/>
            <person name="Bisseling T."/>
            <person name="Choisne N."/>
            <person name="Couloux A."/>
            <person name="Denny R."/>
            <person name="Deshpande S."/>
            <person name="Dai X."/>
            <person name="Doyle J.J."/>
            <person name="Dudez A.M."/>
            <person name="Farmer A.D."/>
            <person name="Fouteau S."/>
            <person name="Franken C."/>
            <person name="Gibelin C."/>
            <person name="Gish J."/>
            <person name="Goldstein S."/>
            <person name="Gonzalez A.J."/>
            <person name="Green P.J."/>
            <person name="Hallab A."/>
            <person name="Hartog M."/>
            <person name="Hua A."/>
            <person name="Humphray S.J."/>
            <person name="Jeong D.H."/>
            <person name="Jing Y."/>
            <person name="Jocker A."/>
            <person name="Kenton S.M."/>
            <person name="Kim D.J."/>
            <person name="Klee K."/>
            <person name="Lai H."/>
            <person name="Lang C."/>
            <person name="Lin S."/>
            <person name="Macmil S.L."/>
            <person name="Magdelenat G."/>
            <person name="Matthews L."/>
            <person name="McCorrison J."/>
            <person name="Monaghan E.L."/>
            <person name="Mun J.H."/>
            <person name="Najar F.Z."/>
            <person name="Nicholson C."/>
            <person name="Noirot C."/>
            <person name="O'Bleness M."/>
            <person name="Paule C.R."/>
            <person name="Poulain J."/>
            <person name="Prion F."/>
            <person name="Qin B."/>
            <person name="Qu C."/>
            <person name="Retzel E.F."/>
            <person name="Riddle C."/>
            <person name="Sallet E."/>
            <person name="Samain S."/>
            <person name="Samson N."/>
            <person name="Sanders I."/>
            <person name="Saurat O."/>
            <person name="Scarpelli C."/>
            <person name="Schiex T."/>
            <person name="Segurens B."/>
            <person name="Severin A.J."/>
            <person name="Sherrier D.J."/>
            <person name="Shi R."/>
            <person name="Sims S."/>
            <person name="Singer S.R."/>
            <person name="Sinharoy S."/>
            <person name="Sterck L."/>
            <person name="Viollet A."/>
            <person name="Wang B.B."/>
            <person name="Wang K."/>
            <person name="Wang M."/>
            <person name="Wang X."/>
            <person name="Warfsmann J."/>
            <person name="Weissenbach J."/>
            <person name="White D.D."/>
            <person name="White J.D."/>
            <person name="Wiley G.B."/>
            <person name="Wincker P."/>
            <person name="Xing Y."/>
            <person name="Yang L."/>
            <person name="Yao Z."/>
            <person name="Ying F."/>
            <person name="Zhai J."/>
            <person name="Zhou L."/>
            <person name="Zuber A."/>
            <person name="Denarie J."/>
            <person name="Dixon R.A."/>
            <person name="May G.D."/>
            <person name="Schwartz D.C."/>
            <person name="Rogers J."/>
            <person name="Quetier F."/>
            <person name="Town C.D."/>
            <person name="Roe B.A."/>
        </authorList>
    </citation>
    <scope>NUCLEOTIDE SEQUENCE [LARGE SCALE GENOMIC DNA]</scope>
    <source>
        <strain evidence="1">A17</strain>
        <strain evidence="2 3">cv. Jemalong A17</strain>
    </source>
</reference>